<dbReference type="InterPro" id="IPR036236">
    <property type="entry name" value="Znf_C2H2_sf"/>
</dbReference>
<keyword evidence="10" id="KW-1185">Reference proteome</keyword>
<dbReference type="PROSITE" id="PS50157">
    <property type="entry name" value="ZINC_FINGER_C2H2_2"/>
    <property type="match status" value="1"/>
</dbReference>
<evidence type="ECO:0000256" key="7">
    <source>
        <dbReference type="PROSITE-ProRule" id="PRU00042"/>
    </source>
</evidence>
<keyword evidence="4 7" id="KW-0863">Zinc-finger</keyword>
<keyword evidence="6" id="KW-0539">Nucleus</keyword>
<evidence type="ECO:0000256" key="2">
    <source>
        <dbReference type="ARBA" id="ARBA00022723"/>
    </source>
</evidence>
<feature type="domain" description="C2H2-type" evidence="8">
    <location>
        <begin position="176"/>
        <end position="203"/>
    </location>
</feature>
<dbReference type="GO" id="GO:0000981">
    <property type="term" value="F:DNA-binding transcription factor activity, RNA polymerase II-specific"/>
    <property type="evidence" value="ECO:0007669"/>
    <property type="project" value="TreeGrafter"/>
</dbReference>
<dbReference type="GO" id="GO:0000978">
    <property type="term" value="F:RNA polymerase II cis-regulatory region sequence-specific DNA binding"/>
    <property type="evidence" value="ECO:0007669"/>
    <property type="project" value="TreeGrafter"/>
</dbReference>
<dbReference type="SUPFAM" id="SSF57667">
    <property type="entry name" value="beta-beta-alpha zinc fingers"/>
    <property type="match status" value="1"/>
</dbReference>
<keyword evidence="5" id="KW-0862">Zinc</keyword>
<evidence type="ECO:0000313" key="10">
    <source>
        <dbReference type="Proteomes" id="UP001497623"/>
    </source>
</evidence>
<dbReference type="PROSITE" id="PS00028">
    <property type="entry name" value="ZINC_FINGER_C2H2_1"/>
    <property type="match status" value="1"/>
</dbReference>
<protein>
    <recommendedName>
        <fullName evidence="8">C2H2-type domain-containing protein</fullName>
    </recommendedName>
</protein>
<comment type="subcellular location">
    <subcellularLocation>
        <location evidence="1">Nucleus</location>
    </subcellularLocation>
</comment>
<organism evidence="9 10">
    <name type="scientific">Meganyctiphanes norvegica</name>
    <name type="common">Northern krill</name>
    <name type="synonym">Thysanopoda norvegica</name>
    <dbReference type="NCBI Taxonomy" id="48144"/>
    <lineage>
        <taxon>Eukaryota</taxon>
        <taxon>Metazoa</taxon>
        <taxon>Ecdysozoa</taxon>
        <taxon>Arthropoda</taxon>
        <taxon>Crustacea</taxon>
        <taxon>Multicrustacea</taxon>
        <taxon>Malacostraca</taxon>
        <taxon>Eumalacostraca</taxon>
        <taxon>Eucarida</taxon>
        <taxon>Euphausiacea</taxon>
        <taxon>Euphausiidae</taxon>
        <taxon>Meganyctiphanes</taxon>
    </lineage>
</organism>
<evidence type="ECO:0000256" key="5">
    <source>
        <dbReference type="ARBA" id="ARBA00022833"/>
    </source>
</evidence>
<dbReference type="AlphaFoldDB" id="A0AAV2RDU4"/>
<proteinExistence type="predicted"/>
<feature type="non-terminal residue" evidence="9">
    <location>
        <position position="207"/>
    </location>
</feature>
<evidence type="ECO:0000259" key="8">
    <source>
        <dbReference type="PROSITE" id="PS50157"/>
    </source>
</evidence>
<gene>
    <name evidence="9" type="ORF">MNOR_LOCUS23101</name>
</gene>
<dbReference type="EMBL" id="CAXKWB010020036">
    <property type="protein sequence ID" value="CAL4122379.1"/>
    <property type="molecule type" value="Genomic_DNA"/>
</dbReference>
<comment type="caution">
    <text evidence="9">The sequence shown here is derived from an EMBL/GenBank/DDBJ whole genome shotgun (WGS) entry which is preliminary data.</text>
</comment>
<dbReference type="InterPro" id="IPR013087">
    <property type="entry name" value="Znf_C2H2_type"/>
</dbReference>
<evidence type="ECO:0000313" key="9">
    <source>
        <dbReference type="EMBL" id="CAL4122379.1"/>
    </source>
</evidence>
<dbReference type="PANTHER" id="PTHR23226">
    <property type="entry name" value="ZINC FINGER AND SCAN DOMAIN-CONTAINING"/>
    <property type="match status" value="1"/>
</dbReference>
<dbReference type="Proteomes" id="UP001497623">
    <property type="component" value="Unassembled WGS sequence"/>
</dbReference>
<dbReference type="GO" id="GO:0008270">
    <property type="term" value="F:zinc ion binding"/>
    <property type="evidence" value="ECO:0007669"/>
    <property type="project" value="UniProtKB-KW"/>
</dbReference>
<dbReference type="Gene3D" id="3.30.160.60">
    <property type="entry name" value="Classic Zinc Finger"/>
    <property type="match status" value="1"/>
</dbReference>
<evidence type="ECO:0000256" key="4">
    <source>
        <dbReference type="ARBA" id="ARBA00022771"/>
    </source>
</evidence>
<dbReference type="GO" id="GO:0005634">
    <property type="term" value="C:nucleus"/>
    <property type="evidence" value="ECO:0007669"/>
    <property type="project" value="UniProtKB-SubCell"/>
</dbReference>
<keyword evidence="3" id="KW-0677">Repeat</keyword>
<sequence length="207" mass="24083">MDPYLPIKQEMEEVREDDAYQIEVKVEEDLIYNNEAMTPKLETTFRENINSDINVRKTVTQTIYTPANVHTILKDVKVEENSEVTEACSDMSFAGTTRVISSDSADVYRYKFHGSQSQVHHLDPKGIHVTEKPYRCSNCERCVQKDNFVEHQLHSLWCHNCEKTQEHQITHLDKGHRCSNCDSNFYCQCGLTQHMRTHTGEKPFQLL</sequence>
<reference evidence="9 10" key="1">
    <citation type="submission" date="2024-05" db="EMBL/GenBank/DDBJ databases">
        <authorList>
            <person name="Wallberg A."/>
        </authorList>
    </citation>
    <scope>NUCLEOTIDE SEQUENCE [LARGE SCALE GENOMIC DNA]</scope>
</reference>
<evidence type="ECO:0000256" key="3">
    <source>
        <dbReference type="ARBA" id="ARBA00022737"/>
    </source>
</evidence>
<name>A0AAV2RDU4_MEGNR</name>
<dbReference type="PANTHER" id="PTHR23226:SF416">
    <property type="entry name" value="FI01424P"/>
    <property type="match status" value="1"/>
</dbReference>
<evidence type="ECO:0000256" key="6">
    <source>
        <dbReference type="ARBA" id="ARBA00023242"/>
    </source>
</evidence>
<accession>A0AAV2RDU4</accession>
<evidence type="ECO:0000256" key="1">
    <source>
        <dbReference type="ARBA" id="ARBA00004123"/>
    </source>
</evidence>
<keyword evidence="2" id="KW-0479">Metal-binding</keyword>